<dbReference type="Proteomes" id="UP000244309">
    <property type="component" value="Unassembled WGS sequence"/>
</dbReference>
<dbReference type="AlphaFoldDB" id="A0A2V1AQW2"/>
<dbReference type="PANTHER" id="PTHR28067:SF1">
    <property type="entry name" value="DNA REPLICATION REGULATOR SLD3"/>
    <property type="match status" value="1"/>
</dbReference>
<dbReference type="RefSeq" id="XP_025341400.1">
    <property type="nucleotide sequence ID" value="XM_025485935.1"/>
</dbReference>
<evidence type="ECO:0000313" key="3">
    <source>
        <dbReference type="EMBL" id="PVH20460.1"/>
    </source>
</evidence>
<dbReference type="STRING" id="45357.A0A2V1AQW2"/>
<dbReference type="InterPro" id="IPR013948">
    <property type="entry name" value="DNA_replication_reg_Sld3_C"/>
</dbReference>
<dbReference type="VEuPathDB" id="FungiDB:CXQ85_002251"/>
<dbReference type="EMBL" id="PKFO01000003">
    <property type="protein sequence ID" value="PVH20460.1"/>
    <property type="molecule type" value="Genomic_DNA"/>
</dbReference>
<name>A0A2V1AQW2_9ASCO</name>
<feature type="compositionally biased region" description="Polar residues" evidence="1">
    <location>
        <begin position="454"/>
        <end position="485"/>
    </location>
</feature>
<organism evidence="3 4">
    <name type="scientific">Candidozyma haemuli</name>
    <dbReference type="NCBI Taxonomy" id="45357"/>
    <lineage>
        <taxon>Eukaryota</taxon>
        <taxon>Fungi</taxon>
        <taxon>Dikarya</taxon>
        <taxon>Ascomycota</taxon>
        <taxon>Saccharomycotina</taxon>
        <taxon>Pichiomycetes</taxon>
        <taxon>Metschnikowiaceae</taxon>
        <taxon>Candidozyma</taxon>
    </lineage>
</organism>
<keyword evidence="4" id="KW-1185">Reference proteome</keyword>
<feature type="region of interest" description="Disordered" evidence="1">
    <location>
        <begin position="441"/>
        <end position="485"/>
    </location>
</feature>
<evidence type="ECO:0000256" key="1">
    <source>
        <dbReference type="SAM" id="MobiDB-lite"/>
    </source>
</evidence>
<proteinExistence type="predicted"/>
<feature type="region of interest" description="Disordered" evidence="1">
    <location>
        <begin position="635"/>
        <end position="801"/>
    </location>
</feature>
<dbReference type="GO" id="GO:0031261">
    <property type="term" value="C:DNA replication preinitiation complex"/>
    <property type="evidence" value="ECO:0007669"/>
    <property type="project" value="TreeGrafter"/>
</dbReference>
<feature type="compositionally biased region" description="Acidic residues" evidence="1">
    <location>
        <begin position="757"/>
        <end position="766"/>
    </location>
</feature>
<dbReference type="Gene3D" id="1.20.58.2130">
    <property type="match status" value="1"/>
</dbReference>
<dbReference type="GO" id="GO:0006270">
    <property type="term" value="P:DNA replication initiation"/>
    <property type="evidence" value="ECO:0007669"/>
    <property type="project" value="InterPro"/>
</dbReference>
<dbReference type="GeneID" id="37007582"/>
<feature type="compositionally biased region" description="Polar residues" evidence="1">
    <location>
        <begin position="635"/>
        <end position="656"/>
    </location>
</feature>
<comment type="caution">
    <text evidence="3">The sequence shown here is derived from an EMBL/GenBank/DDBJ whole genome shotgun (WGS) entry which is preliminary data.</text>
</comment>
<feature type="compositionally biased region" description="Basic residues" evidence="1">
    <location>
        <begin position="702"/>
        <end position="714"/>
    </location>
</feature>
<feature type="compositionally biased region" description="Polar residues" evidence="1">
    <location>
        <begin position="673"/>
        <end position="696"/>
    </location>
</feature>
<reference evidence="3 4" key="1">
    <citation type="submission" date="2017-12" db="EMBL/GenBank/DDBJ databases">
        <title>Genome Sequence of a Multidrug-Resistant Candida haemulonii Isolate from a Patient with Chronic Leg Ulcers in Israel.</title>
        <authorList>
            <person name="Chow N.A."/>
            <person name="Gade L."/>
            <person name="Batra D."/>
            <person name="Rowe L.A."/>
            <person name="Ben-Ami R."/>
            <person name="Loparev V.N."/>
            <person name="Litvintseva A.P."/>
        </authorList>
    </citation>
    <scope>NUCLEOTIDE SEQUENCE [LARGE SCALE GENOMIC DNA]</scope>
    <source>
        <strain evidence="3 4">B11899</strain>
    </source>
</reference>
<protein>
    <recommendedName>
        <fullName evidence="2">DNA replication regulator Sld3 C-terminal domain-containing protein</fullName>
    </recommendedName>
</protein>
<evidence type="ECO:0000259" key="2">
    <source>
        <dbReference type="Pfam" id="PF08639"/>
    </source>
</evidence>
<feature type="compositionally biased region" description="Low complexity" evidence="1">
    <location>
        <begin position="657"/>
        <end position="668"/>
    </location>
</feature>
<dbReference type="InterPro" id="IPR042511">
    <property type="entry name" value="Sld3"/>
</dbReference>
<feature type="region of interest" description="Disordered" evidence="1">
    <location>
        <begin position="498"/>
        <end position="523"/>
    </location>
</feature>
<dbReference type="OrthoDB" id="5395343at2759"/>
<sequence>MDDAELQENPTNLQHHEITLKSPSGDPPFTISILRSVVNPSIHTLLQDDFLHRRVFFSKRLSTIAPESSNAYFVQVIDQLKTYRTGILFKCLPFPHTFELFVFARADSTKLVNSTSVEEFASLSETSCIEGWTTQPNSPQDSSKALDSFSMKPPAAYISPTSNRNAVVMEISPQSETNPIQFLQSRYYSILYSLSTPLTYFPKTTLTRLQNMCCEDKKSLEESLLSVYLNPEELNERHRLRYGVDTLIGKPGAEPLKINQYESENQEFLLQKYYSAIVADETRDKVVFDLKRREAQLQILVIMQLLLAWKVDEDSFLKTNSKQQEKLNKKSNKRSLVRKKSKTKKIIPTFLGVGIQETKSLDTDKRLPVTQFTLYTSLVALVDQMSIWDVITGKLKNKKDESMYGFLAYVFVPFFNSSYPGIVKFVIEKVKESRPNFKVPRLKSTRKKSEADTEASSPMLHSTSSMVEESTSPNNAKPSRFNKTLLSKEQKPFLRRAKTSISEGGDEPAFSLKRSKSNLGSKNLKRRQVDMSLTKSEEQIEAKPTSFIFGDARKMKLSKDSSKSFNEPKDIALIQATPTANRVADVILETPHDPASKSHDFIIPDSTKKGSVVQQKLSLLAAPFNADIKILSSPVNNSSEKSPNIFSHNPNPNGQGPSSIIASSPIQPEANKSVVTENSEQISAFKNPFTQSSLQGSPCRPTKTRKKAPKRAVLPRKAASSSEVSMPITKPADINVERSSRLLKTSSAEFSRTGDATDVDSADDAANDGNNTDSDSDSDFEKLLASTSNRTLKTYVRPKRR</sequence>
<gene>
    <name evidence="3" type="ORF">CXQ85_002251</name>
</gene>
<accession>A0A2V1AQW2</accession>
<dbReference type="Pfam" id="PF08639">
    <property type="entry name" value="Sld3_STD"/>
    <property type="match status" value="1"/>
</dbReference>
<evidence type="ECO:0000313" key="4">
    <source>
        <dbReference type="Proteomes" id="UP000244309"/>
    </source>
</evidence>
<feature type="domain" description="DNA replication regulator Sld3 C-terminal" evidence="2">
    <location>
        <begin position="179"/>
        <end position="541"/>
    </location>
</feature>
<dbReference type="PANTHER" id="PTHR28067">
    <property type="entry name" value="DNA REPLICATION REGULATOR SLD3"/>
    <property type="match status" value="1"/>
</dbReference>